<name>A0ABP0MT84_9DINO</name>
<dbReference type="InterPro" id="IPR013320">
    <property type="entry name" value="ConA-like_dom_sf"/>
</dbReference>
<sequence>PFHITEDMAVLFAYHVNGSGAVLELQYMTATANWTSLFSVLSHQDIFWQQAAVSIPSTSTALRFLARTSGSQDVILIDSLSCSNAVSSIENLSCSFEEDFCGWASSWLRYSDPMSWYDLGRQDAFHGDWYIHVDSSRQDLALVSPWLGGLGNARDRLDLHFFYYMFFPYGASRLNLECRHDNWTWSTLWSKQGSQGAVWRFGMTTLPATASALRFVVDQPPYYGHIALDAIGVGVPTVAVDFKGLACDFEFEGCFWLFDHQFNESTWRYVSTAMSSVPANDGSWYLQAAGNGFDNE</sequence>
<dbReference type="InterPro" id="IPR000998">
    <property type="entry name" value="MAM_dom"/>
</dbReference>
<feature type="domain" description="MAM" evidence="1">
    <location>
        <begin position="92"/>
        <end position="249"/>
    </location>
</feature>
<evidence type="ECO:0000313" key="2">
    <source>
        <dbReference type="EMBL" id="CAK9054690.1"/>
    </source>
</evidence>
<dbReference type="PANTHER" id="PTHR23282:SF101">
    <property type="entry name" value="MAM DOMAIN-CONTAINING PROTEIN"/>
    <property type="match status" value="1"/>
</dbReference>
<dbReference type="PROSITE" id="PS50060">
    <property type="entry name" value="MAM_2"/>
    <property type="match status" value="1"/>
</dbReference>
<dbReference type="SUPFAM" id="SSF49899">
    <property type="entry name" value="Concanavalin A-like lectins/glucanases"/>
    <property type="match status" value="2"/>
</dbReference>
<dbReference type="EMBL" id="CAXAMN010019645">
    <property type="protein sequence ID" value="CAK9054690.1"/>
    <property type="molecule type" value="Genomic_DNA"/>
</dbReference>
<evidence type="ECO:0000313" key="3">
    <source>
        <dbReference type="Proteomes" id="UP001642484"/>
    </source>
</evidence>
<gene>
    <name evidence="2" type="ORF">CCMP2556_LOCUS27323</name>
</gene>
<proteinExistence type="predicted"/>
<feature type="non-terminal residue" evidence="2">
    <location>
        <position position="1"/>
    </location>
</feature>
<dbReference type="Proteomes" id="UP001642484">
    <property type="component" value="Unassembled WGS sequence"/>
</dbReference>
<dbReference type="InterPro" id="IPR051560">
    <property type="entry name" value="MAM_domain-containing"/>
</dbReference>
<evidence type="ECO:0000259" key="1">
    <source>
        <dbReference type="PROSITE" id="PS50060"/>
    </source>
</evidence>
<protein>
    <recommendedName>
        <fullName evidence="1">MAM domain-containing protein</fullName>
    </recommendedName>
</protein>
<comment type="caution">
    <text evidence="2">The sequence shown here is derived from an EMBL/GenBank/DDBJ whole genome shotgun (WGS) entry which is preliminary data.</text>
</comment>
<feature type="non-terminal residue" evidence="2">
    <location>
        <position position="296"/>
    </location>
</feature>
<reference evidence="2 3" key="1">
    <citation type="submission" date="2024-02" db="EMBL/GenBank/DDBJ databases">
        <authorList>
            <person name="Chen Y."/>
            <person name="Shah S."/>
            <person name="Dougan E. K."/>
            <person name="Thang M."/>
            <person name="Chan C."/>
        </authorList>
    </citation>
    <scope>NUCLEOTIDE SEQUENCE [LARGE SCALE GENOMIC DNA]</scope>
</reference>
<dbReference type="SMART" id="SM00137">
    <property type="entry name" value="MAM"/>
    <property type="match status" value="1"/>
</dbReference>
<dbReference type="PANTHER" id="PTHR23282">
    <property type="entry name" value="APICAL ENDOSOMAL GLYCOPROTEIN PRECURSOR"/>
    <property type="match status" value="1"/>
</dbReference>
<keyword evidence="3" id="KW-1185">Reference proteome</keyword>
<organism evidence="2 3">
    <name type="scientific">Durusdinium trenchii</name>
    <dbReference type="NCBI Taxonomy" id="1381693"/>
    <lineage>
        <taxon>Eukaryota</taxon>
        <taxon>Sar</taxon>
        <taxon>Alveolata</taxon>
        <taxon>Dinophyceae</taxon>
        <taxon>Suessiales</taxon>
        <taxon>Symbiodiniaceae</taxon>
        <taxon>Durusdinium</taxon>
    </lineage>
</organism>
<dbReference type="Gene3D" id="2.60.120.200">
    <property type="match status" value="2"/>
</dbReference>
<dbReference type="Pfam" id="PF00629">
    <property type="entry name" value="MAM"/>
    <property type="match status" value="1"/>
</dbReference>
<accession>A0ABP0MT84</accession>